<keyword evidence="1" id="KW-0812">Transmembrane</keyword>
<evidence type="ECO:0000256" key="1">
    <source>
        <dbReference type="SAM" id="Phobius"/>
    </source>
</evidence>
<keyword evidence="1" id="KW-1133">Transmembrane helix</keyword>
<name>A0A1F5RXL0_9BACT</name>
<evidence type="ECO:0000313" key="2">
    <source>
        <dbReference type="EMBL" id="OGF18791.1"/>
    </source>
</evidence>
<keyword evidence="1" id="KW-0472">Membrane</keyword>
<proteinExistence type="predicted"/>
<dbReference type="Proteomes" id="UP000177691">
    <property type="component" value="Unassembled WGS sequence"/>
</dbReference>
<feature type="transmembrane region" description="Helical" evidence="1">
    <location>
        <begin position="18"/>
        <end position="36"/>
    </location>
</feature>
<sequence length="190" mass="21643">MKAELGSERFWVTMNRGAAYQLGLGILLWLLAIILFSQMGCAYLQAPPHYDNLDKAVNGSPATGRLSAQDAQDILKLRERRDALEFEKSLAAVVEIQNSTTPMSIPGIPGIIYNLSRYETVTFLITGPTNKTFTLFPGEKRKFVLPEGEYNCQFLRGSYSLARPRGFHVNHQADWFFGEWVFWGLYYQDY</sequence>
<dbReference type="AlphaFoldDB" id="A0A1F5RXL0"/>
<dbReference type="EMBL" id="MFFU01000036">
    <property type="protein sequence ID" value="OGF18791.1"/>
    <property type="molecule type" value="Genomic_DNA"/>
</dbReference>
<organism evidence="2 3">
    <name type="scientific">Candidatus Falkowbacteria bacterium RIFCSPHIGHO2_02_FULL_45_15</name>
    <dbReference type="NCBI Taxonomy" id="1797987"/>
    <lineage>
        <taxon>Bacteria</taxon>
        <taxon>Candidatus Falkowiibacteriota</taxon>
    </lineage>
</organism>
<reference evidence="2 3" key="1">
    <citation type="journal article" date="2016" name="Nat. Commun.">
        <title>Thousands of microbial genomes shed light on interconnected biogeochemical processes in an aquifer system.</title>
        <authorList>
            <person name="Anantharaman K."/>
            <person name="Brown C.T."/>
            <person name="Hug L.A."/>
            <person name="Sharon I."/>
            <person name="Castelle C.J."/>
            <person name="Probst A.J."/>
            <person name="Thomas B.C."/>
            <person name="Singh A."/>
            <person name="Wilkins M.J."/>
            <person name="Karaoz U."/>
            <person name="Brodie E.L."/>
            <person name="Williams K.H."/>
            <person name="Hubbard S.S."/>
            <person name="Banfield J.F."/>
        </authorList>
    </citation>
    <scope>NUCLEOTIDE SEQUENCE [LARGE SCALE GENOMIC DNA]</scope>
</reference>
<evidence type="ECO:0000313" key="3">
    <source>
        <dbReference type="Proteomes" id="UP000177691"/>
    </source>
</evidence>
<accession>A0A1F5RXL0</accession>
<gene>
    <name evidence="2" type="ORF">A3D54_03140</name>
</gene>
<comment type="caution">
    <text evidence="2">The sequence shown here is derived from an EMBL/GenBank/DDBJ whole genome shotgun (WGS) entry which is preliminary data.</text>
</comment>
<protein>
    <submittedName>
        <fullName evidence="2">Uncharacterized protein</fullName>
    </submittedName>
</protein>